<keyword evidence="6" id="KW-0614">Plasmid</keyword>
<evidence type="ECO:0000256" key="3">
    <source>
        <dbReference type="ARBA" id="ARBA00023125"/>
    </source>
</evidence>
<gene>
    <name evidence="6" type="ORF">ABVK50_29935</name>
</gene>
<protein>
    <submittedName>
        <fullName evidence="6">LysR family transcriptional regulator</fullName>
    </submittedName>
</protein>
<dbReference type="CDD" id="cd05466">
    <property type="entry name" value="PBP2_LTTR_substrate"/>
    <property type="match status" value="1"/>
</dbReference>
<dbReference type="Gene3D" id="3.40.190.10">
    <property type="entry name" value="Periplasmic binding protein-like II"/>
    <property type="match status" value="2"/>
</dbReference>
<evidence type="ECO:0000256" key="2">
    <source>
        <dbReference type="ARBA" id="ARBA00023015"/>
    </source>
</evidence>
<evidence type="ECO:0000313" key="6">
    <source>
        <dbReference type="EMBL" id="XCG52378.1"/>
    </source>
</evidence>
<dbReference type="Pfam" id="PF03466">
    <property type="entry name" value="LysR_substrate"/>
    <property type="match status" value="1"/>
</dbReference>
<feature type="domain" description="HTH lysR-type" evidence="5">
    <location>
        <begin position="64"/>
        <end position="120"/>
    </location>
</feature>
<dbReference type="EMBL" id="CP159256">
    <property type="protein sequence ID" value="XCG52378.1"/>
    <property type="molecule type" value="Genomic_DNA"/>
</dbReference>
<dbReference type="RefSeq" id="WP_353646584.1">
    <property type="nucleotide sequence ID" value="NZ_CP159256.1"/>
</dbReference>
<dbReference type="PANTHER" id="PTHR30126">
    <property type="entry name" value="HTH-TYPE TRANSCRIPTIONAL REGULATOR"/>
    <property type="match status" value="1"/>
</dbReference>
<dbReference type="PRINTS" id="PR00039">
    <property type="entry name" value="HTHLYSR"/>
</dbReference>
<proteinExistence type="inferred from homology"/>
<geneLocation type="plasmid" evidence="6">
    <name>pMk2240A</name>
</geneLocation>
<dbReference type="AlphaFoldDB" id="A0AAU8D1E2"/>
<dbReference type="Gene3D" id="1.10.10.10">
    <property type="entry name" value="Winged helix-like DNA-binding domain superfamily/Winged helix DNA-binding domain"/>
    <property type="match status" value="1"/>
</dbReference>
<sequence length="356" mass="39693">MEARKVFVAASSCKDGHCQPECLPSRCPRGMTARVESRLPRATLRICHPVHLMQSAIMKISGSDLHLFRVFESVVRNGGISAAQMELSLSQPTISNHLTALEQRLGVKLCERGRRGFTLTDEGRRVYEISTEISGMLDANSARLLRLRSALAGKVGIGIVDCMATDPSFRISDAIAELSETAPEIELNLKIMRPNDITKAVAENDIDIGIGGSDIKVASVRYHIIYREEHAVFCGSSHPLFQRKEEEITSAECDRHPWVHRGYWYGIQRHRFDNSAANRVAFDIEAQLLMVLSGAYLGVLPTHFAGIFEQQGRLRRLPLADEAYFAEIEVATRAGEQAANVTHVRDTIIKVHRKHL</sequence>
<dbReference type="InterPro" id="IPR036388">
    <property type="entry name" value="WH-like_DNA-bd_sf"/>
</dbReference>
<dbReference type="SUPFAM" id="SSF46785">
    <property type="entry name" value="Winged helix' DNA-binding domain"/>
    <property type="match status" value="1"/>
</dbReference>
<evidence type="ECO:0000259" key="5">
    <source>
        <dbReference type="PROSITE" id="PS50931"/>
    </source>
</evidence>
<accession>A0AAU8D1E2</accession>
<keyword evidence="2" id="KW-0805">Transcription regulation</keyword>
<comment type="similarity">
    <text evidence="1">Belongs to the LysR transcriptional regulatory family.</text>
</comment>
<evidence type="ECO:0000256" key="4">
    <source>
        <dbReference type="ARBA" id="ARBA00023163"/>
    </source>
</evidence>
<dbReference type="Pfam" id="PF00126">
    <property type="entry name" value="HTH_1"/>
    <property type="match status" value="1"/>
</dbReference>
<dbReference type="PROSITE" id="PS50931">
    <property type="entry name" value="HTH_LYSR"/>
    <property type="match status" value="1"/>
</dbReference>
<dbReference type="GO" id="GO:0000976">
    <property type="term" value="F:transcription cis-regulatory region binding"/>
    <property type="evidence" value="ECO:0007669"/>
    <property type="project" value="TreeGrafter"/>
</dbReference>
<dbReference type="SUPFAM" id="SSF53850">
    <property type="entry name" value="Periplasmic binding protein-like II"/>
    <property type="match status" value="1"/>
</dbReference>
<keyword evidence="4" id="KW-0804">Transcription</keyword>
<dbReference type="InterPro" id="IPR036390">
    <property type="entry name" value="WH_DNA-bd_sf"/>
</dbReference>
<dbReference type="PANTHER" id="PTHR30126:SF98">
    <property type="entry name" value="HTH-TYPE TRANSCRIPTIONAL ACTIVATOR BAUR"/>
    <property type="match status" value="1"/>
</dbReference>
<keyword evidence="3" id="KW-0238">DNA-binding</keyword>
<dbReference type="InterPro" id="IPR000847">
    <property type="entry name" value="LysR_HTH_N"/>
</dbReference>
<dbReference type="GO" id="GO:0003700">
    <property type="term" value="F:DNA-binding transcription factor activity"/>
    <property type="evidence" value="ECO:0007669"/>
    <property type="project" value="InterPro"/>
</dbReference>
<organism evidence="6">
    <name type="scientific">Mesorhizobium sp. WSM2240</name>
    <dbReference type="NCBI Taxonomy" id="3228851"/>
    <lineage>
        <taxon>Bacteria</taxon>
        <taxon>Pseudomonadati</taxon>
        <taxon>Pseudomonadota</taxon>
        <taxon>Alphaproteobacteria</taxon>
        <taxon>Hyphomicrobiales</taxon>
        <taxon>Phyllobacteriaceae</taxon>
        <taxon>Mesorhizobium</taxon>
    </lineage>
</organism>
<name>A0AAU8D1E2_9HYPH</name>
<evidence type="ECO:0000256" key="1">
    <source>
        <dbReference type="ARBA" id="ARBA00009437"/>
    </source>
</evidence>
<reference evidence="6" key="1">
    <citation type="submission" date="2024-06" db="EMBL/GenBank/DDBJ databases">
        <title>Mesorhizobium karijinii sp. nov., a symbiont of the iconic Swainsona formosa from arid Australia.</title>
        <authorList>
            <person name="Hill Y.J."/>
            <person name="Watkin E.L.J."/>
            <person name="O'Hara G.W."/>
            <person name="Terpolilli J."/>
            <person name="Tye M.L."/>
            <person name="Kohlmeier M.G."/>
        </authorList>
    </citation>
    <scope>NUCLEOTIDE SEQUENCE</scope>
    <source>
        <strain evidence="6">WSM2240</strain>
        <plasmid evidence="6">pMk2240A</plasmid>
    </source>
</reference>
<dbReference type="InterPro" id="IPR005119">
    <property type="entry name" value="LysR_subst-bd"/>
</dbReference>